<dbReference type="Proteomes" id="UP000799772">
    <property type="component" value="Unassembled WGS sequence"/>
</dbReference>
<dbReference type="AlphaFoldDB" id="A0A9P4M906"/>
<dbReference type="PANTHER" id="PTHR46300">
    <property type="entry name" value="P450, PUTATIVE (EUROFUNG)-RELATED-RELATED"/>
    <property type="match status" value="1"/>
</dbReference>
<dbReference type="Gene3D" id="1.10.630.10">
    <property type="entry name" value="Cytochrome P450"/>
    <property type="match status" value="1"/>
</dbReference>
<dbReference type="OrthoDB" id="1470350at2759"/>
<dbReference type="InterPro" id="IPR001128">
    <property type="entry name" value="Cyt_P450"/>
</dbReference>
<evidence type="ECO:0000256" key="6">
    <source>
        <dbReference type="ARBA" id="ARBA00023004"/>
    </source>
</evidence>
<evidence type="ECO:0000256" key="4">
    <source>
        <dbReference type="ARBA" id="ARBA00022723"/>
    </source>
</evidence>
<keyword evidence="6 8" id="KW-0408">Iron</keyword>
<proteinExistence type="inferred from homology"/>
<comment type="similarity">
    <text evidence="2 9">Belongs to the cytochrome P450 family.</text>
</comment>
<dbReference type="GO" id="GO:0020037">
    <property type="term" value="F:heme binding"/>
    <property type="evidence" value="ECO:0007669"/>
    <property type="project" value="InterPro"/>
</dbReference>
<feature type="binding site" description="axial binding residue" evidence="8">
    <location>
        <position position="419"/>
    </location>
    <ligand>
        <name>heme</name>
        <dbReference type="ChEBI" id="CHEBI:30413"/>
    </ligand>
    <ligandPart>
        <name>Fe</name>
        <dbReference type="ChEBI" id="CHEBI:18248"/>
    </ligandPart>
</feature>
<evidence type="ECO:0000256" key="3">
    <source>
        <dbReference type="ARBA" id="ARBA00022617"/>
    </source>
</evidence>
<accession>A0A9P4M906</accession>
<dbReference type="GO" id="GO:0016705">
    <property type="term" value="F:oxidoreductase activity, acting on paired donors, with incorporation or reduction of molecular oxygen"/>
    <property type="evidence" value="ECO:0007669"/>
    <property type="project" value="InterPro"/>
</dbReference>
<comment type="caution">
    <text evidence="10">The sequence shown here is derived from an EMBL/GenBank/DDBJ whole genome shotgun (WGS) entry which is preliminary data.</text>
</comment>
<dbReference type="InterPro" id="IPR002401">
    <property type="entry name" value="Cyt_P450_E_grp-I"/>
</dbReference>
<dbReference type="PROSITE" id="PS00086">
    <property type="entry name" value="CYTOCHROME_P450"/>
    <property type="match status" value="1"/>
</dbReference>
<dbReference type="GO" id="GO:0005506">
    <property type="term" value="F:iron ion binding"/>
    <property type="evidence" value="ECO:0007669"/>
    <property type="project" value="InterPro"/>
</dbReference>
<evidence type="ECO:0000256" key="2">
    <source>
        <dbReference type="ARBA" id="ARBA00010617"/>
    </source>
</evidence>
<evidence type="ECO:0000256" key="8">
    <source>
        <dbReference type="PIRSR" id="PIRSR602401-1"/>
    </source>
</evidence>
<organism evidence="10 11">
    <name type="scientific">Rhizodiscina lignyota</name>
    <dbReference type="NCBI Taxonomy" id="1504668"/>
    <lineage>
        <taxon>Eukaryota</taxon>
        <taxon>Fungi</taxon>
        <taxon>Dikarya</taxon>
        <taxon>Ascomycota</taxon>
        <taxon>Pezizomycotina</taxon>
        <taxon>Dothideomycetes</taxon>
        <taxon>Pleosporomycetidae</taxon>
        <taxon>Aulographales</taxon>
        <taxon>Rhizodiscinaceae</taxon>
        <taxon>Rhizodiscina</taxon>
    </lineage>
</organism>
<sequence length="513" mass="58817">MSSLIPIVVLIGALLYLVRWYTTRDRLPLPPGPPALPIIGNLHQAPSKHAWLQFHEWTKQYGPIFKVQFGRDTIIVLGDYWTAHELLNRRSANFSSRPWKPFAADCLYKGLHILLRPYDAQYKLHQKMEAPLLNAGVSRLYTPIQDLESCQLVQELFENTDFAFLLHRFAASVAYALVFGFRIRTGHEQEMGKAEIVLERLVKAFKPGMWIVDTFPFLNRLPVWLAPWKRLAEGWYQFEATLHKSNVRKALESPHWNFSKHLFGCKEAQGMDELEVAFNGGILSDAAIHTTGHTLEMFVMVTVNHPEQARLVQNELDHTVGRDRLPDSGDSEKLPYTMAFINEVLRWRPIAPGGVPHSNLEEDTYMGYRIPKGSVVFGSAWSIHMDEKTYGDPEVFRPERWLENPGLPSVAFGFGRRACAGQHIARQSLFLVISRLLWAFDIKKALDKFGNEVDVDDMALTDYFTVGPEPFKARFLPRDERVQMVMREKWEKLEKDVGVILDSANARGDFARK</sequence>
<dbReference type="PRINTS" id="PR00385">
    <property type="entry name" value="P450"/>
</dbReference>
<evidence type="ECO:0000256" key="9">
    <source>
        <dbReference type="RuleBase" id="RU000461"/>
    </source>
</evidence>
<keyword evidence="11" id="KW-1185">Reference proteome</keyword>
<dbReference type="GO" id="GO:0004497">
    <property type="term" value="F:monooxygenase activity"/>
    <property type="evidence" value="ECO:0007669"/>
    <property type="project" value="UniProtKB-KW"/>
</dbReference>
<evidence type="ECO:0000313" key="10">
    <source>
        <dbReference type="EMBL" id="KAF2097329.1"/>
    </source>
</evidence>
<evidence type="ECO:0000256" key="7">
    <source>
        <dbReference type="ARBA" id="ARBA00023033"/>
    </source>
</evidence>
<dbReference type="InterPro" id="IPR017972">
    <property type="entry name" value="Cyt_P450_CS"/>
</dbReference>
<name>A0A9P4M906_9PEZI</name>
<evidence type="ECO:0000313" key="11">
    <source>
        <dbReference type="Proteomes" id="UP000799772"/>
    </source>
</evidence>
<gene>
    <name evidence="10" type="ORF">NA57DRAFT_41337</name>
</gene>
<dbReference type="Pfam" id="PF00067">
    <property type="entry name" value="p450"/>
    <property type="match status" value="1"/>
</dbReference>
<dbReference type="InterPro" id="IPR036396">
    <property type="entry name" value="Cyt_P450_sf"/>
</dbReference>
<evidence type="ECO:0000256" key="1">
    <source>
        <dbReference type="ARBA" id="ARBA00001971"/>
    </source>
</evidence>
<keyword evidence="4 8" id="KW-0479">Metal-binding</keyword>
<keyword evidence="3 8" id="KW-0349">Heme</keyword>
<evidence type="ECO:0000256" key="5">
    <source>
        <dbReference type="ARBA" id="ARBA00023002"/>
    </source>
</evidence>
<dbReference type="SUPFAM" id="SSF48264">
    <property type="entry name" value="Cytochrome P450"/>
    <property type="match status" value="1"/>
</dbReference>
<dbReference type="CDD" id="cd11065">
    <property type="entry name" value="CYP64-like"/>
    <property type="match status" value="1"/>
</dbReference>
<dbReference type="PANTHER" id="PTHR46300:SF1">
    <property type="entry name" value="P450, PUTATIVE (EUROFUNG)-RELATED"/>
    <property type="match status" value="1"/>
</dbReference>
<comment type="cofactor">
    <cofactor evidence="1 8">
        <name>heme</name>
        <dbReference type="ChEBI" id="CHEBI:30413"/>
    </cofactor>
</comment>
<keyword evidence="7 9" id="KW-0503">Monooxygenase</keyword>
<reference evidence="10" key="1">
    <citation type="journal article" date="2020" name="Stud. Mycol.">
        <title>101 Dothideomycetes genomes: a test case for predicting lifestyles and emergence of pathogens.</title>
        <authorList>
            <person name="Haridas S."/>
            <person name="Albert R."/>
            <person name="Binder M."/>
            <person name="Bloem J."/>
            <person name="Labutti K."/>
            <person name="Salamov A."/>
            <person name="Andreopoulos B."/>
            <person name="Baker S."/>
            <person name="Barry K."/>
            <person name="Bills G."/>
            <person name="Bluhm B."/>
            <person name="Cannon C."/>
            <person name="Castanera R."/>
            <person name="Culley D."/>
            <person name="Daum C."/>
            <person name="Ezra D."/>
            <person name="Gonzalez J."/>
            <person name="Henrissat B."/>
            <person name="Kuo A."/>
            <person name="Liang C."/>
            <person name="Lipzen A."/>
            <person name="Lutzoni F."/>
            <person name="Magnuson J."/>
            <person name="Mondo S."/>
            <person name="Nolan M."/>
            <person name="Ohm R."/>
            <person name="Pangilinan J."/>
            <person name="Park H.-J."/>
            <person name="Ramirez L."/>
            <person name="Alfaro M."/>
            <person name="Sun H."/>
            <person name="Tritt A."/>
            <person name="Yoshinaga Y."/>
            <person name="Zwiers L.-H."/>
            <person name="Turgeon B."/>
            <person name="Goodwin S."/>
            <person name="Spatafora J."/>
            <person name="Crous P."/>
            <person name="Grigoriev I."/>
        </authorList>
    </citation>
    <scope>NUCLEOTIDE SEQUENCE</scope>
    <source>
        <strain evidence="10">CBS 133067</strain>
    </source>
</reference>
<dbReference type="PRINTS" id="PR00463">
    <property type="entry name" value="EP450I"/>
</dbReference>
<dbReference type="EMBL" id="ML978128">
    <property type="protein sequence ID" value="KAF2097329.1"/>
    <property type="molecule type" value="Genomic_DNA"/>
</dbReference>
<dbReference type="InterPro" id="IPR050364">
    <property type="entry name" value="Cytochrome_P450_fung"/>
</dbReference>
<protein>
    <submittedName>
        <fullName evidence="10">Cytochrome P450 oxidoreductase</fullName>
    </submittedName>
</protein>
<keyword evidence="5 9" id="KW-0560">Oxidoreductase</keyword>